<dbReference type="Proteomes" id="UP000676996">
    <property type="component" value="Unassembled WGS sequence"/>
</dbReference>
<dbReference type="Gene3D" id="3.90.550.10">
    <property type="entry name" value="Spore Coat Polysaccharide Biosynthesis Protein SpsA, Chain A"/>
    <property type="match status" value="1"/>
</dbReference>
<gene>
    <name evidence="3" type="ORF">J7S20_09035</name>
</gene>
<dbReference type="InterPro" id="IPR025877">
    <property type="entry name" value="MobA-like_NTP_Trfase"/>
</dbReference>
<dbReference type="Pfam" id="PF12804">
    <property type="entry name" value="NTP_transf_3"/>
    <property type="match status" value="1"/>
</dbReference>
<keyword evidence="4" id="KW-1185">Reference proteome</keyword>
<evidence type="ECO:0000313" key="3">
    <source>
        <dbReference type="EMBL" id="MBR0552647.1"/>
    </source>
</evidence>
<dbReference type="RefSeq" id="WP_284053917.1">
    <property type="nucleotide sequence ID" value="NZ_JAGRQC010000002.1"/>
</dbReference>
<accession>A0A8T4IDC0</accession>
<comment type="caution">
    <text evidence="3">The sequence shown here is derived from an EMBL/GenBank/DDBJ whole genome shotgun (WGS) entry which is preliminary data.</text>
</comment>
<dbReference type="GO" id="GO:0016779">
    <property type="term" value="F:nucleotidyltransferase activity"/>
    <property type="evidence" value="ECO:0007669"/>
    <property type="project" value="UniProtKB-ARBA"/>
</dbReference>
<organism evidence="3 4">
    <name type="scientific">Stakelama marina</name>
    <dbReference type="NCBI Taxonomy" id="2826939"/>
    <lineage>
        <taxon>Bacteria</taxon>
        <taxon>Pseudomonadati</taxon>
        <taxon>Pseudomonadota</taxon>
        <taxon>Alphaproteobacteria</taxon>
        <taxon>Sphingomonadales</taxon>
        <taxon>Sphingomonadaceae</taxon>
        <taxon>Stakelama</taxon>
    </lineage>
</organism>
<protein>
    <submittedName>
        <fullName evidence="3">Nucleotidyltransferase family protein</fullName>
    </submittedName>
</protein>
<evidence type="ECO:0000313" key="4">
    <source>
        <dbReference type="Proteomes" id="UP000676996"/>
    </source>
</evidence>
<dbReference type="PANTHER" id="PTHR43777:SF1">
    <property type="entry name" value="MOLYBDENUM COFACTOR CYTIDYLYLTRANSFERASE"/>
    <property type="match status" value="1"/>
</dbReference>
<proteinExistence type="predicted"/>
<dbReference type="CDD" id="cd04182">
    <property type="entry name" value="GT_2_like_f"/>
    <property type="match status" value="1"/>
</dbReference>
<feature type="domain" description="MobA-like NTP transferase" evidence="2">
    <location>
        <begin position="10"/>
        <end position="165"/>
    </location>
</feature>
<evidence type="ECO:0000259" key="2">
    <source>
        <dbReference type="Pfam" id="PF12804"/>
    </source>
</evidence>
<reference evidence="3" key="1">
    <citation type="submission" date="2021-04" db="EMBL/GenBank/DDBJ databases">
        <title>Ouciella asimina sp. nov., isolated from the surface seawater in the hydrothermal field of Okinawa Trough.</title>
        <authorList>
            <person name="Shuang W."/>
        </authorList>
    </citation>
    <scope>NUCLEOTIDE SEQUENCE</scope>
    <source>
        <strain evidence="3">LXI357</strain>
    </source>
</reference>
<dbReference type="PANTHER" id="PTHR43777">
    <property type="entry name" value="MOLYBDENUM COFACTOR CYTIDYLYLTRANSFERASE"/>
    <property type="match status" value="1"/>
</dbReference>
<dbReference type="EMBL" id="JAGRQC010000002">
    <property type="protein sequence ID" value="MBR0552647.1"/>
    <property type="molecule type" value="Genomic_DNA"/>
</dbReference>
<keyword evidence="1" id="KW-0460">Magnesium</keyword>
<dbReference type="AlphaFoldDB" id="A0A8T4IDC0"/>
<dbReference type="InterPro" id="IPR029044">
    <property type="entry name" value="Nucleotide-diphossugar_trans"/>
</dbReference>
<sequence length="190" mass="20205">MIAAEATALVLLAAGRSRRFGDQDKLSIDYLGRPLGLHVVVALEAVRFATRIAVVSGTALDLGAHGFDVVANDDPAAGLSRSLRLGVEQAMQRDIEAVLVALADMPRVTAMHVWHMLDYAEGPDTVIASSDGRAPCPPALFGRTHFDALLSQTGDTGARDLIRAGHHMVASPDELIDIDTPEDFARLTDA</sequence>
<dbReference type="SUPFAM" id="SSF53448">
    <property type="entry name" value="Nucleotide-diphospho-sugar transferases"/>
    <property type="match status" value="1"/>
</dbReference>
<name>A0A8T4IDC0_9SPHN</name>
<evidence type="ECO:0000256" key="1">
    <source>
        <dbReference type="ARBA" id="ARBA00022842"/>
    </source>
</evidence>